<accession>J9FZW7</accession>
<evidence type="ECO:0000313" key="1">
    <source>
        <dbReference type="EMBL" id="EJX00114.1"/>
    </source>
</evidence>
<name>J9FZW7_9ZZZZ</name>
<reference evidence="1" key="1">
    <citation type="journal article" date="2012" name="PLoS ONE">
        <title>Gene sets for utilization of primary and secondary nutrition supplies in the distal gut of endangered iberian lynx.</title>
        <authorList>
            <person name="Alcaide M."/>
            <person name="Messina E."/>
            <person name="Richter M."/>
            <person name="Bargiela R."/>
            <person name="Peplies J."/>
            <person name="Huws S.A."/>
            <person name="Newbold C.J."/>
            <person name="Golyshin P.N."/>
            <person name="Simon M.A."/>
            <person name="Lopez G."/>
            <person name="Yakimov M.M."/>
            <person name="Ferrer M."/>
        </authorList>
    </citation>
    <scope>NUCLEOTIDE SEQUENCE</scope>
</reference>
<organism evidence="1">
    <name type="scientific">gut metagenome</name>
    <dbReference type="NCBI Taxonomy" id="749906"/>
    <lineage>
        <taxon>unclassified sequences</taxon>
        <taxon>metagenomes</taxon>
        <taxon>organismal metagenomes</taxon>
    </lineage>
</organism>
<protein>
    <submittedName>
        <fullName evidence="1">Uncharacterized protein</fullName>
    </submittedName>
</protein>
<comment type="caution">
    <text evidence="1">The sequence shown here is derived from an EMBL/GenBank/DDBJ whole genome shotgun (WGS) entry which is preliminary data.</text>
</comment>
<gene>
    <name evidence="1" type="ORF">EVA_11780</name>
</gene>
<proteinExistence type="predicted"/>
<dbReference type="Gene3D" id="2.40.128.690">
    <property type="entry name" value="YycH protein, domain 3-like"/>
    <property type="match status" value="1"/>
</dbReference>
<sequence>MAGESVPGEEIFTLQYRDVNLYPFEDNLLSASAECGVSIPLKNVISQCSTITDAIAPQNSYVADTVLPYGNQGRRPYYKIFFRRTADGMPIIGYNDLSFWVDSNGIQTISGALYELTAQPISSELLPLEDAVSTLQKNAALIDFYGEDTLTVGAVSLEYIVTLTETQGAVVVPAWRFQIGADDDALTINHTRVLAVNAVTGELIQGERGMSF</sequence>
<dbReference type="AlphaFoldDB" id="J9FZW7"/>
<dbReference type="EMBL" id="AMCI01003527">
    <property type="protein sequence ID" value="EJX00114.1"/>
    <property type="molecule type" value="Genomic_DNA"/>
</dbReference>